<gene>
    <name evidence="1" type="ORF">DIABBA_LOCUS3474</name>
</gene>
<sequence length="72" mass="8129">MIRKGILIMVIGHQGPAGEDKHTGLPRPLSSEIPVSRQPTDIVVKIPKPLPQFQAVPKQRIQYVEVRYKFIS</sequence>
<protein>
    <submittedName>
        <fullName evidence="1">Uncharacterized protein</fullName>
    </submittedName>
</protein>
<dbReference type="AlphaFoldDB" id="A0A9N9X942"/>
<evidence type="ECO:0000313" key="2">
    <source>
        <dbReference type="Proteomes" id="UP001153709"/>
    </source>
</evidence>
<dbReference type="Proteomes" id="UP001153709">
    <property type="component" value="Chromosome 2"/>
</dbReference>
<keyword evidence="2" id="KW-1185">Reference proteome</keyword>
<name>A0A9N9X942_DIABA</name>
<reference evidence="1" key="1">
    <citation type="submission" date="2022-01" db="EMBL/GenBank/DDBJ databases">
        <authorList>
            <person name="King R."/>
        </authorList>
    </citation>
    <scope>NUCLEOTIDE SEQUENCE</scope>
</reference>
<proteinExistence type="predicted"/>
<accession>A0A9N9X942</accession>
<dbReference type="EMBL" id="OU898277">
    <property type="protein sequence ID" value="CAG9829705.1"/>
    <property type="molecule type" value="Genomic_DNA"/>
</dbReference>
<evidence type="ECO:0000313" key="1">
    <source>
        <dbReference type="EMBL" id="CAG9829705.1"/>
    </source>
</evidence>
<organism evidence="1 2">
    <name type="scientific">Diabrotica balteata</name>
    <name type="common">Banded cucumber beetle</name>
    <dbReference type="NCBI Taxonomy" id="107213"/>
    <lineage>
        <taxon>Eukaryota</taxon>
        <taxon>Metazoa</taxon>
        <taxon>Ecdysozoa</taxon>
        <taxon>Arthropoda</taxon>
        <taxon>Hexapoda</taxon>
        <taxon>Insecta</taxon>
        <taxon>Pterygota</taxon>
        <taxon>Neoptera</taxon>
        <taxon>Endopterygota</taxon>
        <taxon>Coleoptera</taxon>
        <taxon>Polyphaga</taxon>
        <taxon>Cucujiformia</taxon>
        <taxon>Chrysomeloidea</taxon>
        <taxon>Chrysomelidae</taxon>
        <taxon>Galerucinae</taxon>
        <taxon>Diabroticina</taxon>
        <taxon>Diabroticites</taxon>
        <taxon>Diabrotica</taxon>
    </lineage>
</organism>